<reference evidence="3 4" key="1">
    <citation type="journal article" date="2016" name="Syst. Appl. Microbiol.">
        <title>Vibrio bivalvicida sp. nov., a novel larval pathogen for bivalve molluscs reared in a hatchery.</title>
        <authorList>
            <person name="Dubert J."/>
            <person name="Romalde J.L."/>
            <person name="Prado S."/>
            <person name="Barja J.L."/>
        </authorList>
    </citation>
    <scope>NUCLEOTIDE SEQUENCE [LARGE SCALE GENOMIC DNA]</scope>
    <source>
        <strain evidence="3 4">605</strain>
    </source>
</reference>
<dbReference type="RefSeq" id="WP_054962176.1">
    <property type="nucleotide sequence ID" value="NZ_LLEI02000021.1"/>
</dbReference>
<dbReference type="Pfam" id="PF07022">
    <property type="entry name" value="Phage_CI_repr"/>
    <property type="match status" value="1"/>
</dbReference>
<dbReference type="GO" id="GO:0045892">
    <property type="term" value="P:negative regulation of DNA-templated transcription"/>
    <property type="evidence" value="ECO:0007669"/>
    <property type="project" value="InterPro"/>
</dbReference>
<dbReference type="InterPro" id="IPR032499">
    <property type="entry name" value="Phage_CI_C"/>
</dbReference>
<name>A0A177Y309_9VIBR</name>
<evidence type="ECO:0000313" key="4">
    <source>
        <dbReference type="Proteomes" id="UP000078406"/>
    </source>
</evidence>
<dbReference type="AlphaFoldDB" id="A0A177Y309"/>
<dbReference type="GO" id="GO:0051259">
    <property type="term" value="P:protein complex oligomerization"/>
    <property type="evidence" value="ECO:0007669"/>
    <property type="project" value="InterPro"/>
</dbReference>
<organism evidence="3 4">
    <name type="scientific">Vibrio bivalvicida</name>
    <dbReference type="NCBI Taxonomy" id="1276888"/>
    <lineage>
        <taxon>Bacteria</taxon>
        <taxon>Pseudomonadati</taxon>
        <taxon>Pseudomonadota</taxon>
        <taxon>Gammaproteobacteria</taxon>
        <taxon>Vibrionales</taxon>
        <taxon>Vibrionaceae</taxon>
        <taxon>Vibrio</taxon>
        <taxon>Vibrio oreintalis group</taxon>
    </lineage>
</organism>
<dbReference type="Proteomes" id="UP000078406">
    <property type="component" value="Unassembled WGS sequence"/>
</dbReference>
<dbReference type="GO" id="GO:0003677">
    <property type="term" value="F:DNA binding"/>
    <property type="evidence" value="ECO:0007669"/>
    <property type="project" value="InterPro"/>
</dbReference>
<dbReference type="Pfam" id="PF16452">
    <property type="entry name" value="Phage_CI_C"/>
    <property type="match status" value="1"/>
</dbReference>
<accession>A0A177Y309</accession>
<sequence>MESCQFPVRPPEYVGGKEVIERLMQATNTSSNQALADAFGLPKSTVGTWRHRNLVPYEIVIRLHLETGISIRWLTLGEGEPYESPNEHTHISKKNEAKIIFDADCFRIEEGKLVKQGTLALDKAVLEELGVVNVLALKGESVTYLVNKESSQAVSGTYLVDMDGLLSLNEIQRLPGKKLAISFNGSTLTVEEDEVKVVGRVALAMEKK</sequence>
<dbReference type="InterPro" id="IPR010744">
    <property type="entry name" value="Phage_CI_N"/>
</dbReference>
<dbReference type="InterPro" id="IPR010982">
    <property type="entry name" value="Lambda_DNA-bd_dom_sf"/>
</dbReference>
<dbReference type="Gene3D" id="1.10.260.40">
    <property type="entry name" value="lambda repressor-like DNA-binding domains"/>
    <property type="match status" value="1"/>
</dbReference>
<evidence type="ECO:0000313" key="3">
    <source>
        <dbReference type="EMBL" id="OAJ95220.1"/>
    </source>
</evidence>
<comment type="caution">
    <text evidence="3">The sequence shown here is derived from an EMBL/GenBank/DDBJ whole genome shotgun (WGS) entry which is preliminary data.</text>
</comment>
<dbReference type="Gene3D" id="2.10.109.10">
    <property type="entry name" value="Umud Fragment, subunit A"/>
    <property type="match status" value="1"/>
</dbReference>
<proteinExistence type="predicted"/>
<feature type="domain" description="Bacteriophage CI repressor C-terminal" evidence="2">
    <location>
        <begin position="108"/>
        <end position="202"/>
    </location>
</feature>
<feature type="domain" description="Bacteriophage CI repressor N-terminal" evidence="1">
    <location>
        <begin position="18"/>
        <end position="82"/>
    </location>
</feature>
<dbReference type="EMBL" id="LLEI02000021">
    <property type="protein sequence ID" value="OAJ95220.1"/>
    <property type="molecule type" value="Genomic_DNA"/>
</dbReference>
<gene>
    <name evidence="3" type="ORF">APB76_08025</name>
</gene>
<protein>
    <submittedName>
        <fullName evidence="3">Transcriptional regulator</fullName>
    </submittedName>
</protein>
<evidence type="ECO:0000259" key="2">
    <source>
        <dbReference type="Pfam" id="PF16452"/>
    </source>
</evidence>
<evidence type="ECO:0000259" key="1">
    <source>
        <dbReference type="Pfam" id="PF07022"/>
    </source>
</evidence>